<name>U2KNX9_9FIRM</name>
<dbReference type="EMBL" id="AWVF01000263">
    <property type="protein sequence ID" value="ERJ93982.1"/>
    <property type="molecule type" value="Genomic_DNA"/>
</dbReference>
<dbReference type="GeneID" id="93693278"/>
<dbReference type="SUPFAM" id="SSF63817">
    <property type="entry name" value="Sortase"/>
    <property type="match status" value="1"/>
</dbReference>
<dbReference type="Pfam" id="PF04203">
    <property type="entry name" value="Sortase"/>
    <property type="match status" value="1"/>
</dbReference>
<keyword evidence="3" id="KW-0812">Transmembrane</keyword>
<keyword evidence="5" id="KW-1185">Reference proteome</keyword>
<evidence type="ECO:0000256" key="2">
    <source>
        <dbReference type="PIRSR" id="PIRSR605754-1"/>
    </source>
</evidence>
<sequence length="264" mass="29956">MATKRVKQLEKFLIGLGIALLAMIIICIIVVSRADKVSAPDAIPILTTTTTTTTTTVTTTTTITYDYTMHIDMEKVKQHHEKNPDVVGWVYVNDTPIDYPIVQKDDNAYYIDRDWEGNHSSAGSIFEDFRGKIGETENTLLYGHNMGNGSMFHSVKSFKEEEWGRQHIYFEVATLDKRYLYRIVASSVLNGEDGAAFDYWNRITLNQEEFQKYIEEIRSTALIWYAPDDDPPAYGDKMIALQTCNSGADDGIRCLLFGQCLGEF</sequence>
<dbReference type="Proteomes" id="UP000016662">
    <property type="component" value="Unassembled WGS sequence"/>
</dbReference>
<evidence type="ECO:0000256" key="1">
    <source>
        <dbReference type="ARBA" id="ARBA00022801"/>
    </source>
</evidence>
<dbReference type="GO" id="GO:0016787">
    <property type="term" value="F:hydrolase activity"/>
    <property type="evidence" value="ECO:0007669"/>
    <property type="project" value="UniProtKB-KW"/>
</dbReference>
<keyword evidence="3" id="KW-1133">Transmembrane helix</keyword>
<evidence type="ECO:0000313" key="4">
    <source>
        <dbReference type="EMBL" id="ERJ93982.1"/>
    </source>
</evidence>
<feature type="active site" description="Proton donor/acceptor" evidence="2">
    <location>
        <position position="144"/>
    </location>
</feature>
<evidence type="ECO:0000256" key="3">
    <source>
        <dbReference type="SAM" id="Phobius"/>
    </source>
</evidence>
<gene>
    <name evidence="4" type="ORF">RUMCAL_02124</name>
</gene>
<dbReference type="STRING" id="411473.RUMCAL_02124"/>
<dbReference type="Gene3D" id="2.40.260.10">
    <property type="entry name" value="Sortase"/>
    <property type="match status" value="1"/>
</dbReference>
<feature type="active site" description="Acyl-thioester intermediate" evidence="2">
    <location>
        <position position="244"/>
    </location>
</feature>
<accession>U2KNX9</accession>
<dbReference type="eggNOG" id="COG4509">
    <property type="taxonomic scope" value="Bacteria"/>
</dbReference>
<dbReference type="RefSeq" id="WP_021683637.1">
    <property type="nucleotide sequence ID" value="NZ_KI260500.1"/>
</dbReference>
<reference evidence="4 5" key="1">
    <citation type="submission" date="2013-07" db="EMBL/GenBank/DDBJ databases">
        <authorList>
            <person name="Weinstock G."/>
            <person name="Sodergren E."/>
            <person name="Wylie T."/>
            <person name="Fulton L."/>
            <person name="Fulton R."/>
            <person name="Fronick C."/>
            <person name="O'Laughlin M."/>
            <person name="Godfrey J."/>
            <person name="Miner T."/>
            <person name="Herter B."/>
            <person name="Appelbaum E."/>
            <person name="Cordes M."/>
            <person name="Lek S."/>
            <person name="Wollam A."/>
            <person name="Pepin K.H."/>
            <person name="Palsikar V.B."/>
            <person name="Mitreva M."/>
            <person name="Wilson R.K."/>
        </authorList>
    </citation>
    <scope>NUCLEOTIDE SEQUENCE [LARGE SCALE GENOMIC DNA]</scope>
    <source>
        <strain evidence="4 5">ATCC 27760</strain>
    </source>
</reference>
<protein>
    <submittedName>
        <fullName evidence="4">Sortase, SrtB family</fullName>
    </submittedName>
</protein>
<dbReference type="InterPro" id="IPR023365">
    <property type="entry name" value="Sortase_dom-sf"/>
</dbReference>
<feature type="transmembrane region" description="Helical" evidence="3">
    <location>
        <begin position="12"/>
        <end position="31"/>
    </location>
</feature>
<dbReference type="CDD" id="cd05826">
    <property type="entry name" value="Sortase_B"/>
    <property type="match status" value="1"/>
</dbReference>
<dbReference type="InterPro" id="IPR005754">
    <property type="entry name" value="Sortase"/>
</dbReference>
<proteinExistence type="predicted"/>
<dbReference type="AlphaFoldDB" id="U2KNX9"/>
<dbReference type="InterPro" id="IPR009835">
    <property type="entry name" value="SrtB"/>
</dbReference>
<keyword evidence="3" id="KW-0472">Membrane</keyword>
<evidence type="ECO:0000313" key="5">
    <source>
        <dbReference type="Proteomes" id="UP000016662"/>
    </source>
</evidence>
<keyword evidence="1" id="KW-0378">Hydrolase</keyword>
<dbReference type="PATRIC" id="fig|411473.3.peg.1750"/>
<organism evidence="4 5">
    <name type="scientific">Ruminococcus callidus ATCC 27760</name>
    <dbReference type="NCBI Taxonomy" id="411473"/>
    <lineage>
        <taxon>Bacteria</taxon>
        <taxon>Bacillati</taxon>
        <taxon>Bacillota</taxon>
        <taxon>Clostridia</taxon>
        <taxon>Eubacteriales</taxon>
        <taxon>Oscillospiraceae</taxon>
        <taxon>Ruminococcus</taxon>
    </lineage>
</organism>
<comment type="caution">
    <text evidence="4">The sequence shown here is derived from an EMBL/GenBank/DDBJ whole genome shotgun (WGS) entry which is preliminary data.</text>
</comment>
<dbReference type="OrthoDB" id="9806013at2"/>
<dbReference type="HOGENOM" id="CLU_034078_1_2_9"/>